<feature type="compositionally biased region" description="Pro residues" evidence="1">
    <location>
        <begin position="62"/>
        <end position="79"/>
    </location>
</feature>
<evidence type="ECO:0000256" key="1">
    <source>
        <dbReference type="SAM" id="MobiDB-lite"/>
    </source>
</evidence>
<proteinExistence type="predicted"/>
<evidence type="ECO:0000256" key="2">
    <source>
        <dbReference type="SAM" id="Phobius"/>
    </source>
</evidence>
<keyword evidence="2" id="KW-0472">Membrane</keyword>
<dbReference type="RefSeq" id="WP_194537860.1">
    <property type="nucleotide sequence ID" value="NZ_JACEFB010000006.1"/>
</dbReference>
<evidence type="ECO:0000313" key="3">
    <source>
        <dbReference type="EMBL" id="MBA2226413.1"/>
    </source>
</evidence>
<feature type="region of interest" description="Disordered" evidence="1">
    <location>
        <begin position="46"/>
        <end position="79"/>
    </location>
</feature>
<protein>
    <submittedName>
        <fullName evidence="3">Uncharacterized protein</fullName>
    </submittedName>
</protein>
<dbReference type="Proteomes" id="UP000542342">
    <property type="component" value="Unassembled WGS sequence"/>
</dbReference>
<dbReference type="AlphaFoldDB" id="A0A7V9ABT5"/>
<organism evidence="3 4">
    <name type="scientific">Thermogemmata fonticola</name>
    <dbReference type="NCBI Taxonomy" id="2755323"/>
    <lineage>
        <taxon>Bacteria</taxon>
        <taxon>Pseudomonadati</taxon>
        <taxon>Planctomycetota</taxon>
        <taxon>Planctomycetia</taxon>
        <taxon>Gemmatales</taxon>
        <taxon>Gemmataceae</taxon>
        <taxon>Thermogemmata</taxon>
    </lineage>
</organism>
<name>A0A7V9ABT5_9BACT</name>
<gene>
    <name evidence="3" type="ORF">H0921_09605</name>
</gene>
<comment type="caution">
    <text evidence="3">The sequence shown here is derived from an EMBL/GenBank/DDBJ whole genome shotgun (WGS) entry which is preliminary data.</text>
</comment>
<dbReference type="EMBL" id="JACEFB010000006">
    <property type="protein sequence ID" value="MBA2226413.1"/>
    <property type="molecule type" value="Genomic_DNA"/>
</dbReference>
<reference evidence="3 4" key="1">
    <citation type="submission" date="2020-07" db="EMBL/GenBank/DDBJ databases">
        <title>Thermogemmata thermophila gen. nov., sp. nov., a novel moderate thermophilic planctomycete from a Kamchatka hot spring.</title>
        <authorList>
            <person name="Elcheninov A.G."/>
            <person name="Podosokorskaya O.A."/>
            <person name="Kovaleva O.L."/>
            <person name="Novikov A."/>
            <person name="Bonch-Osmolovskaya E.A."/>
            <person name="Toshchakov S.V."/>
            <person name="Kublanov I.V."/>
        </authorList>
    </citation>
    <scope>NUCLEOTIDE SEQUENCE [LARGE SCALE GENOMIC DNA]</scope>
    <source>
        <strain evidence="3 4">2918</strain>
    </source>
</reference>
<accession>A0A7V9ABT5</accession>
<keyword evidence="2" id="KW-0812">Transmembrane</keyword>
<keyword evidence="4" id="KW-1185">Reference proteome</keyword>
<keyword evidence="2" id="KW-1133">Transmembrane helix</keyword>
<evidence type="ECO:0000313" key="4">
    <source>
        <dbReference type="Proteomes" id="UP000542342"/>
    </source>
</evidence>
<sequence>MDAMTVWQELEQRVSRLEEALARQTVVVEEEAVVQKVLSRLKALAAERRHQPRSAEDGLILTPPPPSSVVPLPPEPPPEGTILPMQTSQSQAEAGNIPPDTTASSHRLWSWLQSLADLRLVLAMYFDPHYRMSRLTQLGLLALVGLIVFDYFFFAVWFTVPFVSPILERLLIVIATLIAYKLIKLELIRYRRVRDYMSRWYNRPL</sequence>
<feature type="compositionally biased region" description="Basic and acidic residues" evidence="1">
    <location>
        <begin position="46"/>
        <end position="56"/>
    </location>
</feature>
<feature type="transmembrane region" description="Helical" evidence="2">
    <location>
        <begin position="166"/>
        <end position="183"/>
    </location>
</feature>
<feature type="transmembrane region" description="Helical" evidence="2">
    <location>
        <begin position="138"/>
        <end position="160"/>
    </location>
</feature>